<evidence type="ECO:0000259" key="1">
    <source>
        <dbReference type="PROSITE" id="PS51186"/>
    </source>
</evidence>
<evidence type="ECO:0000313" key="2">
    <source>
        <dbReference type="EMBL" id="SFU65436.1"/>
    </source>
</evidence>
<reference evidence="3" key="1">
    <citation type="submission" date="2016-10" db="EMBL/GenBank/DDBJ databases">
        <authorList>
            <person name="Varghese N."/>
        </authorList>
    </citation>
    <scope>NUCLEOTIDE SEQUENCE [LARGE SCALE GENOMIC DNA]</scope>
    <source>
        <strain evidence="3">DSM 17980</strain>
    </source>
</reference>
<dbReference type="InterPro" id="IPR000182">
    <property type="entry name" value="GNAT_dom"/>
</dbReference>
<dbReference type="Proteomes" id="UP000183508">
    <property type="component" value="Unassembled WGS sequence"/>
</dbReference>
<gene>
    <name evidence="2" type="ORF">SAMN05421543_105158</name>
</gene>
<dbReference type="OrthoDB" id="9797178at2"/>
<dbReference type="Gene3D" id="3.40.630.30">
    <property type="match status" value="1"/>
</dbReference>
<keyword evidence="2" id="KW-0808">Transferase</keyword>
<keyword evidence="3" id="KW-1185">Reference proteome</keyword>
<dbReference type="STRING" id="392015.SAMN05421543_105158"/>
<dbReference type="CDD" id="cd04301">
    <property type="entry name" value="NAT_SF"/>
    <property type="match status" value="1"/>
</dbReference>
<sequence length="172" mass="18773">MFTIRSESPKDFTSIREVHLRAFEGEGEANLVEAVRASDNFVPELSLVAVTDTDEVVGHILFSIVGIETDTGMVPTLALAPMAVLPEYQHQGIGSALVREGLRRAAELGFEHVVVLGHPNFYPKFGFVPSTAKGIQSPFQVPEEVFMVHEIQAGSLDSIRGTVKYPPAFDHV</sequence>
<accession>A0A1I7HY72</accession>
<organism evidence="2 3">
    <name type="scientific">Alicyclobacillus macrosporangiidus</name>
    <dbReference type="NCBI Taxonomy" id="392015"/>
    <lineage>
        <taxon>Bacteria</taxon>
        <taxon>Bacillati</taxon>
        <taxon>Bacillota</taxon>
        <taxon>Bacilli</taxon>
        <taxon>Bacillales</taxon>
        <taxon>Alicyclobacillaceae</taxon>
        <taxon>Alicyclobacillus</taxon>
    </lineage>
</organism>
<dbReference type="SUPFAM" id="SSF55729">
    <property type="entry name" value="Acyl-CoA N-acyltransferases (Nat)"/>
    <property type="match status" value="1"/>
</dbReference>
<feature type="domain" description="N-acetyltransferase" evidence="1">
    <location>
        <begin position="2"/>
        <end position="152"/>
    </location>
</feature>
<protein>
    <submittedName>
        <fullName evidence="2">Putative acetyltransferase</fullName>
    </submittedName>
</protein>
<evidence type="ECO:0000313" key="3">
    <source>
        <dbReference type="Proteomes" id="UP000183508"/>
    </source>
</evidence>
<dbReference type="PANTHER" id="PTHR43617">
    <property type="entry name" value="L-AMINO ACID N-ACETYLTRANSFERASE"/>
    <property type="match status" value="1"/>
</dbReference>
<dbReference type="RefSeq" id="WP_074950823.1">
    <property type="nucleotide sequence ID" value="NZ_FPBV01000005.1"/>
</dbReference>
<name>A0A1I7HY72_9BACL</name>
<dbReference type="Pfam" id="PF00583">
    <property type="entry name" value="Acetyltransf_1"/>
    <property type="match status" value="1"/>
</dbReference>
<dbReference type="EMBL" id="FPBV01000005">
    <property type="protein sequence ID" value="SFU65436.1"/>
    <property type="molecule type" value="Genomic_DNA"/>
</dbReference>
<dbReference type="PROSITE" id="PS51186">
    <property type="entry name" value="GNAT"/>
    <property type="match status" value="1"/>
</dbReference>
<dbReference type="InterPro" id="IPR016181">
    <property type="entry name" value="Acyl_CoA_acyltransferase"/>
</dbReference>
<dbReference type="InterPro" id="IPR050276">
    <property type="entry name" value="MshD_Acetyltransferase"/>
</dbReference>
<dbReference type="PANTHER" id="PTHR43617:SF2">
    <property type="entry name" value="UPF0039 PROTEIN SLL0451"/>
    <property type="match status" value="1"/>
</dbReference>
<dbReference type="GO" id="GO:0016747">
    <property type="term" value="F:acyltransferase activity, transferring groups other than amino-acyl groups"/>
    <property type="evidence" value="ECO:0007669"/>
    <property type="project" value="InterPro"/>
</dbReference>
<proteinExistence type="predicted"/>
<dbReference type="AlphaFoldDB" id="A0A1I7HY72"/>